<dbReference type="GO" id="GO:0005634">
    <property type="term" value="C:nucleus"/>
    <property type="evidence" value="ECO:0007669"/>
    <property type="project" value="InterPro"/>
</dbReference>
<comment type="caution">
    <text evidence="4">The sequence shown here is derived from an EMBL/GenBank/DDBJ whole genome shotgun (WGS) entry which is preliminary data.</text>
</comment>
<evidence type="ECO:0008006" key="6">
    <source>
        <dbReference type="Google" id="ProtNLM"/>
    </source>
</evidence>
<organism evidence="4 5">
    <name type="scientific">Papiliotrema laurentii</name>
    <name type="common">Cryptococcus laurentii</name>
    <dbReference type="NCBI Taxonomy" id="5418"/>
    <lineage>
        <taxon>Eukaryota</taxon>
        <taxon>Fungi</taxon>
        <taxon>Dikarya</taxon>
        <taxon>Basidiomycota</taxon>
        <taxon>Agaricomycotina</taxon>
        <taxon>Tremellomycetes</taxon>
        <taxon>Tremellales</taxon>
        <taxon>Rhynchogastremaceae</taxon>
        <taxon>Papiliotrema</taxon>
    </lineage>
</organism>
<evidence type="ECO:0000256" key="3">
    <source>
        <dbReference type="SAM" id="MobiDB-lite"/>
    </source>
</evidence>
<dbReference type="InterPro" id="IPR037231">
    <property type="entry name" value="NAP-like_sf"/>
</dbReference>
<name>A0AAD9FWP8_PAPLA</name>
<feature type="region of interest" description="Disordered" evidence="3">
    <location>
        <begin position="219"/>
        <end position="267"/>
    </location>
</feature>
<evidence type="ECO:0000313" key="5">
    <source>
        <dbReference type="Proteomes" id="UP001182556"/>
    </source>
</evidence>
<reference evidence="4" key="1">
    <citation type="submission" date="2023-02" db="EMBL/GenBank/DDBJ databases">
        <title>Identification and recombinant expression of a fungal hydrolase from Papiliotrema laurentii that hydrolyzes apple cutin and clears colloidal polyester polyurethane.</title>
        <authorList>
            <consortium name="DOE Joint Genome Institute"/>
            <person name="Roman V.A."/>
            <person name="Bojanowski C."/>
            <person name="Crable B.R."/>
            <person name="Wagner D.N."/>
            <person name="Hung C.S."/>
            <person name="Nadeau L.J."/>
            <person name="Schratz L."/>
            <person name="Haridas S."/>
            <person name="Pangilinan J."/>
            <person name="Lipzen A."/>
            <person name="Na H."/>
            <person name="Yan M."/>
            <person name="Ng V."/>
            <person name="Grigoriev I.V."/>
            <person name="Spatafora J.W."/>
            <person name="Barlow D."/>
            <person name="Biffinger J."/>
            <person name="Kelley-Loughnane N."/>
            <person name="Varaljay V.A."/>
            <person name="Crookes-Goodson W.J."/>
        </authorList>
    </citation>
    <scope>NUCLEOTIDE SEQUENCE</scope>
    <source>
        <strain evidence="4">5307AH</strain>
    </source>
</reference>
<dbReference type="InterPro" id="IPR002164">
    <property type="entry name" value="NAP_family"/>
</dbReference>
<dbReference type="AlphaFoldDB" id="A0AAD9FWP8"/>
<evidence type="ECO:0000313" key="4">
    <source>
        <dbReference type="EMBL" id="KAK1927460.1"/>
    </source>
</evidence>
<dbReference type="EMBL" id="JAODAN010000001">
    <property type="protein sequence ID" value="KAK1927460.1"/>
    <property type="molecule type" value="Genomic_DNA"/>
</dbReference>
<gene>
    <name evidence="4" type="ORF">DB88DRAFT_507546</name>
</gene>
<dbReference type="Proteomes" id="UP001182556">
    <property type="component" value="Unassembled WGS sequence"/>
</dbReference>
<dbReference type="SUPFAM" id="SSF143113">
    <property type="entry name" value="NAP-like"/>
    <property type="match status" value="1"/>
</dbReference>
<feature type="compositionally biased region" description="Acidic residues" evidence="3">
    <location>
        <begin position="224"/>
        <end position="258"/>
    </location>
</feature>
<dbReference type="PANTHER" id="PTHR11875">
    <property type="entry name" value="TESTIS-SPECIFIC Y-ENCODED PROTEIN"/>
    <property type="match status" value="1"/>
</dbReference>
<sequence>MSEGQRYTLTKPELPAQVAADLDQLNAEKKYRWLQFTVKETTKSLEQLKEKVKDIEGFWPSVLMAHPALRVALTSSSDAEALSYLTHIELKQDEADPRPYEIVFHFKENPFFSNSTLTKTFSLPSDVAPIKDGKVTKETWEYDADGLVAKGTKIQWKSDDKNLTQKQPRVGLDAAEDDDDAEDFDGDIGSFFWFFEDDADPLNIGHYLQDEVLPDAYDYFTGEAGDEDDEGSFGEFDELDEEDDEDDEGSVDLEEEDDQPKKKKQRK</sequence>
<accession>A0AAD9FWP8</accession>
<evidence type="ECO:0000256" key="1">
    <source>
        <dbReference type="ARBA" id="ARBA00009947"/>
    </source>
</evidence>
<dbReference type="Gene3D" id="3.30.1120.90">
    <property type="entry name" value="Nucleosome assembly protein"/>
    <property type="match status" value="1"/>
</dbReference>
<evidence type="ECO:0000256" key="2">
    <source>
        <dbReference type="RuleBase" id="RU003876"/>
    </source>
</evidence>
<dbReference type="GO" id="GO:0006334">
    <property type="term" value="P:nucleosome assembly"/>
    <property type="evidence" value="ECO:0007669"/>
    <property type="project" value="InterPro"/>
</dbReference>
<dbReference type="Pfam" id="PF00956">
    <property type="entry name" value="NAP"/>
    <property type="match status" value="1"/>
</dbReference>
<comment type="similarity">
    <text evidence="1 2">Belongs to the nucleosome assembly protein (NAP) family.</text>
</comment>
<protein>
    <recommendedName>
        <fullName evidence="6">Protein SET</fullName>
    </recommendedName>
</protein>
<keyword evidence="5" id="KW-1185">Reference proteome</keyword>
<proteinExistence type="inferred from homology"/>